<dbReference type="InterPro" id="IPR013320">
    <property type="entry name" value="ConA-like_dom_sf"/>
</dbReference>
<dbReference type="Pfam" id="PF16369">
    <property type="entry name" value="GH43_C"/>
    <property type="match status" value="1"/>
</dbReference>
<evidence type="ECO:0000313" key="7">
    <source>
        <dbReference type="EMBL" id="MFC3154679.1"/>
    </source>
</evidence>
<dbReference type="PROSITE" id="PS51257">
    <property type="entry name" value="PROKAR_LIPOPROTEIN"/>
    <property type="match status" value="1"/>
</dbReference>
<accession>A0ABV7HLC6</accession>
<dbReference type="InterPro" id="IPR050727">
    <property type="entry name" value="GH43_arabinanases"/>
</dbReference>
<dbReference type="InterPro" id="IPR006710">
    <property type="entry name" value="Glyco_hydro_43"/>
</dbReference>
<protein>
    <submittedName>
        <fullName evidence="7">LamG-like jellyroll fold domain-containing protein</fullName>
    </submittedName>
</protein>
<dbReference type="InterPro" id="IPR046780">
    <property type="entry name" value="aBig_2"/>
</dbReference>
<dbReference type="SUPFAM" id="SSF49899">
    <property type="entry name" value="Concanavalin A-like lectins/glucanases"/>
    <property type="match status" value="2"/>
</dbReference>
<comment type="similarity">
    <text evidence="2">Belongs to the glycosyl hydrolase 43 family.</text>
</comment>
<dbReference type="InterPro" id="IPR023296">
    <property type="entry name" value="Glyco_hydro_beta-prop_sf"/>
</dbReference>
<proteinExistence type="inferred from homology"/>
<evidence type="ECO:0000256" key="4">
    <source>
        <dbReference type="ARBA" id="ARBA00023295"/>
    </source>
</evidence>
<reference evidence="8" key="1">
    <citation type="journal article" date="2019" name="Int. J. Syst. Evol. Microbiol.">
        <title>The Global Catalogue of Microorganisms (GCM) 10K type strain sequencing project: providing services to taxonomists for standard genome sequencing and annotation.</title>
        <authorList>
            <consortium name="The Broad Institute Genomics Platform"/>
            <consortium name="The Broad Institute Genome Sequencing Center for Infectious Disease"/>
            <person name="Wu L."/>
            <person name="Ma J."/>
        </authorList>
    </citation>
    <scope>NUCLEOTIDE SEQUENCE [LARGE SCALE GENOMIC DNA]</scope>
    <source>
        <strain evidence="8">KCTC 52141</strain>
    </source>
</reference>
<keyword evidence="8" id="KW-1185">Reference proteome</keyword>
<dbReference type="RefSeq" id="WP_382415072.1">
    <property type="nucleotide sequence ID" value="NZ_AP031500.1"/>
</dbReference>
<name>A0ABV7HLC6_9GAMM</name>
<evidence type="ECO:0000256" key="2">
    <source>
        <dbReference type="ARBA" id="ARBA00009865"/>
    </source>
</evidence>
<dbReference type="PANTHER" id="PTHR43301">
    <property type="entry name" value="ARABINAN ENDO-1,5-ALPHA-L-ARABINOSIDASE"/>
    <property type="match status" value="1"/>
</dbReference>
<feature type="domain" description="Atrophied bacterial Ig" evidence="6">
    <location>
        <begin position="538"/>
        <end position="602"/>
    </location>
</feature>
<dbReference type="Gene3D" id="2.40.128.10">
    <property type="match status" value="1"/>
</dbReference>
<feature type="domain" description="Extracellular endo-alpha-(1-&gt;5)-L-arabinanase C-terminal" evidence="5">
    <location>
        <begin position="402"/>
        <end position="509"/>
    </location>
</feature>
<dbReference type="InterPro" id="IPR032291">
    <property type="entry name" value="Abn2_C"/>
</dbReference>
<dbReference type="PANTHER" id="PTHR43301:SF3">
    <property type="entry name" value="ARABINAN ENDO-1,5-ALPHA-L-ARABINOSIDASE A-RELATED"/>
    <property type="match status" value="1"/>
</dbReference>
<dbReference type="Gene3D" id="2.60.120.200">
    <property type="match status" value="2"/>
</dbReference>
<evidence type="ECO:0000256" key="1">
    <source>
        <dbReference type="ARBA" id="ARBA00004834"/>
    </source>
</evidence>
<organism evidence="7 8">
    <name type="scientific">Gilvimarinus japonicus</name>
    <dbReference type="NCBI Taxonomy" id="1796469"/>
    <lineage>
        <taxon>Bacteria</taxon>
        <taxon>Pseudomonadati</taxon>
        <taxon>Pseudomonadota</taxon>
        <taxon>Gammaproteobacteria</taxon>
        <taxon>Cellvibrionales</taxon>
        <taxon>Cellvibrionaceae</taxon>
        <taxon>Gilvimarinus</taxon>
    </lineage>
</organism>
<evidence type="ECO:0000259" key="5">
    <source>
        <dbReference type="Pfam" id="PF16369"/>
    </source>
</evidence>
<keyword evidence="4" id="KW-0326">Glycosidase</keyword>
<dbReference type="SUPFAM" id="SSF75005">
    <property type="entry name" value="Arabinanase/levansucrase/invertase"/>
    <property type="match status" value="1"/>
</dbReference>
<evidence type="ECO:0000259" key="6">
    <source>
        <dbReference type="Pfam" id="PF20578"/>
    </source>
</evidence>
<comment type="caution">
    <text evidence="7">The sequence shown here is derived from an EMBL/GenBank/DDBJ whole genome shotgun (WGS) entry which is preliminary data.</text>
</comment>
<keyword evidence="3" id="KW-0378">Hydrolase</keyword>
<gene>
    <name evidence="7" type="ORF">ACFOEB_05635</name>
</gene>
<dbReference type="EMBL" id="JBHRTL010000006">
    <property type="protein sequence ID" value="MFC3154679.1"/>
    <property type="molecule type" value="Genomic_DNA"/>
</dbReference>
<feature type="domain" description="Atrophied bacterial Ig" evidence="6">
    <location>
        <begin position="829"/>
        <end position="910"/>
    </location>
</feature>
<evidence type="ECO:0000313" key="8">
    <source>
        <dbReference type="Proteomes" id="UP001595548"/>
    </source>
</evidence>
<dbReference type="Proteomes" id="UP001595548">
    <property type="component" value="Unassembled WGS sequence"/>
</dbReference>
<dbReference type="Pfam" id="PF20578">
    <property type="entry name" value="aBig_2"/>
    <property type="match status" value="2"/>
</dbReference>
<dbReference type="Gene3D" id="2.115.10.20">
    <property type="entry name" value="Glycosyl hydrolase domain, family 43"/>
    <property type="match status" value="1"/>
</dbReference>
<dbReference type="Pfam" id="PF13385">
    <property type="entry name" value="Laminin_G_3"/>
    <property type="match status" value="2"/>
</dbReference>
<dbReference type="Pfam" id="PF04616">
    <property type="entry name" value="Glyco_hydro_43"/>
    <property type="match status" value="1"/>
</dbReference>
<evidence type="ECO:0000256" key="3">
    <source>
        <dbReference type="ARBA" id="ARBA00022801"/>
    </source>
</evidence>
<comment type="pathway">
    <text evidence="1">Glycan metabolism; L-arabinan degradation.</text>
</comment>
<sequence>MKLNNLALVMSGVIALYGCGGSSDRKEAPAQLVPDTETAADPTVDASAIAYNDIPVHDPSVIRTNDGTFYVVGSHLAAAKSTDLVTWEQVAPGINLETPDFAANPLFSNYDIEVAEGIEWTGGYAGSWASDVIQLSDDRYYFYYNHCTNPDTGECDAPRSYLGVAVADDILGPYSDLGIFLRSGQSDAEIDAGFGVGDMESYNGFVNPNTIDPDTFYDKNGQLWMTYGSYAGGIFILEMDEATAMPKPNQGYGKHLTGGDHSSIEGSYVLYSPESDYYYLFASFGGFVSTDGYNIRIARSRTPDGPYLDAAGNDIAAARGGWDSIEPYGVKLMGGFNFNAYTGDASASRGYLAPGHNSAYYDEATGQHFLITHTRFPNRGEGHAIRVHEMFVNADGWLIASPERYAPIEGDNIVDAGDIVGDYKFINLGKDINREAKQSVAITLTDNREITGDITGYYRLYDNEPNRITVFIDGDTSYEGVMRWQWDAPSETLTPVFSALNGDGATIWGVQQPEQDNAQVIQAVLDDLSLPENFKGEAIDLPTVGTRGSTISWSSDNGRVIKTDGTVIRPNAGDGDQSVRLTATVSRQGASSSQAFDIVVPERQTFNRVAAFDFEGDLSETLGNFAAGSATGDRVFNTGMVDFSSGHDGQALSLDGSNGVLLPQGLINNYEYTVSFWVNPNVITGFTPAFFGAVNIQQDDAGNPFSNNWINLLPQGWDGNTMFWSGSEAWLDGTTGERIPEMAWSHVAFSVKRGLVKVFINGEEKFSAGNLSDFFSDNEGTFALGVNYWDIPFNGLIDELNIYEAALAGGEIKALDIDKLPSSELLASAEQILDLGDISAVQDDLYLPVTGPYASAISWSSSDPSVIAIDADTGVVTRPGRESSNVDVTLTAAINLDGQATSKTFVATVSSLAPPEPVATFSFEEDLADSTGNFGMGTATADRLGNTGGVVNFLDGVVGKALMLDGTAGVKLPNNLITDSTYSISMWLNPNVLAQFTPAFFGAATDASWISVVPFGPGDGNTMLWSGTAWYDGDTGSQIPAKSWTHFVAVNNAGNLKLYLNGVETFAGANFPDVFTPAATTQFGIGVNFWDTPYTGMMDELKIFDEPISAEDVTTLYQEGNM</sequence>